<dbReference type="PANTHER" id="PTHR34269">
    <property type="entry name" value="TRANSCRIPTION FACTOR B3-DOMAIN FAMILY-RELATED"/>
    <property type="match status" value="1"/>
</dbReference>
<keyword evidence="5" id="KW-0539">Nucleus</keyword>
<feature type="region of interest" description="Disordered" evidence="6">
    <location>
        <begin position="1"/>
        <end position="43"/>
    </location>
</feature>
<dbReference type="PANTHER" id="PTHR34269:SF11">
    <property type="entry name" value="B3 DOMAIN PROTEIN"/>
    <property type="match status" value="1"/>
</dbReference>
<dbReference type="InterPro" id="IPR051442">
    <property type="entry name" value="B3_domain"/>
</dbReference>
<dbReference type="Gene3D" id="2.40.330.10">
    <property type="entry name" value="DNA-binding pseudobarrel domain"/>
    <property type="match status" value="1"/>
</dbReference>
<dbReference type="Proteomes" id="UP000233551">
    <property type="component" value="Unassembled WGS sequence"/>
</dbReference>
<keyword evidence="4" id="KW-0804">Transcription</keyword>
<keyword evidence="8" id="KW-1185">Reference proteome</keyword>
<keyword evidence="2" id="KW-0805">Transcription regulation</keyword>
<evidence type="ECO:0000256" key="5">
    <source>
        <dbReference type="ARBA" id="ARBA00023242"/>
    </source>
</evidence>
<name>A0A2I0IBW0_PUNGR</name>
<sequence>MSTSEDRLSPHNSAASENSRRSNLMTQLSQSRKKSRAEEAKTKSTIQKVALLRYYDHVQTAQEECVSIELVLYESPWKIKKKLEKSDVGSQSRLLVPKALVKTHVLLLMSNEMKGIKVDGYGESPLFLYKSGPYRQEVERPPRWYDASSRS</sequence>
<reference evidence="7 8" key="1">
    <citation type="submission" date="2017-11" db="EMBL/GenBank/DDBJ databases">
        <title>De-novo sequencing of pomegranate (Punica granatum L.) genome.</title>
        <authorList>
            <person name="Akparov Z."/>
            <person name="Amiraslanov A."/>
            <person name="Hajiyeva S."/>
            <person name="Abbasov M."/>
            <person name="Kaur K."/>
            <person name="Hamwieh A."/>
            <person name="Solovyev V."/>
            <person name="Salamov A."/>
            <person name="Braich B."/>
            <person name="Kosarev P."/>
            <person name="Mahmoud A."/>
            <person name="Hajiyev E."/>
            <person name="Babayeva S."/>
            <person name="Izzatullayeva V."/>
            <person name="Mammadov A."/>
            <person name="Mammadov A."/>
            <person name="Sharifova S."/>
            <person name="Ojaghi J."/>
            <person name="Eynullazada K."/>
            <person name="Bayramov B."/>
            <person name="Abdulazimova A."/>
            <person name="Shahmuradov I."/>
        </authorList>
    </citation>
    <scope>NUCLEOTIDE SEQUENCE [LARGE SCALE GENOMIC DNA]</scope>
    <source>
        <strain evidence="8">cv. AG2017</strain>
        <tissue evidence="7">Leaf</tissue>
    </source>
</reference>
<dbReference type="InterPro" id="IPR015300">
    <property type="entry name" value="DNA-bd_pseudobarrel_sf"/>
</dbReference>
<feature type="compositionally biased region" description="Low complexity" evidence="6">
    <location>
        <begin position="12"/>
        <end position="23"/>
    </location>
</feature>
<dbReference type="EMBL" id="PGOL01003361">
    <property type="protein sequence ID" value="PKI41489.1"/>
    <property type="molecule type" value="Genomic_DNA"/>
</dbReference>
<evidence type="ECO:0000256" key="2">
    <source>
        <dbReference type="ARBA" id="ARBA00023015"/>
    </source>
</evidence>
<evidence type="ECO:0000256" key="3">
    <source>
        <dbReference type="ARBA" id="ARBA00023125"/>
    </source>
</evidence>
<keyword evidence="3" id="KW-0238">DNA-binding</keyword>
<gene>
    <name evidence="7" type="ORF">CRG98_038116</name>
</gene>
<evidence type="ECO:0000256" key="1">
    <source>
        <dbReference type="ARBA" id="ARBA00004123"/>
    </source>
</evidence>
<protein>
    <submittedName>
        <fullName evidence="7">Uncharacterized protein</fullName>
    </submittedName>
</protein>
<evidence type="ECO:0000256" key="4">
    <source>
        <dbReference type="ARBA" id="ARBA00023163"/>
    </source>
</evidence>
<evidence type="ECO:0000256" key="6">
    <source>
        <dbReference type="SAM" id="MobiDB-lite"/>
    </source>
</evidence>
<proteinExistence type="predicted"/>
<accession>A0A2I0IBW0</accession>
<comment type="caution">
    <text evidence="7">The sequence shown here is derived from an EMBL/GenBank/DDBJ whole genome shotgun (WGS) entry which is preliminary data.</text>
</comment>
<evidence type="ECO:0000313" key="8">
    <source>
        <dbReference type="Proteomes" id="UP000233551"/>
    </source>
</evidence>
<dbReference type="AlphaFoldDB" id="A0A2I0IBW0"/>
<evidence type="ECO:0000313" key="7">
    <source>
        <dbReference type="EMBL" id="PKI41489.1"/>
    </source>
</evidence>
<dbReference type="GO" id="GO:0003677">
    <property type="term" value="F:DNA binding"/>
    <property type="evidence" value="ECO:0007669"/>
    <property type="project" value="UniProtKB-KW"/>
</dbReference>
<organism evidence="7 8">
    <name type="scientific">Punica granatum</name>
    <name type="common">Pomegranate</name>
    <dbReference type="NCBI Taxonomy" id="22663"/>
    <lineage>
        <taxon>Eukaryota</taxon>
        <taxon>Viridiplantae</taxon>
        <taxon>Streptophyta</taxon>
        <taxon>Embryophyta</taxon>
        <taxon>Tracheophyta</taxon>
        <taxon>Spermatophyta</taxon>
        <taxon>Magnoliopsida</taxon>
        <taxon>eudicotyledons</taxon>
        <taxon>Gunneridae</taxon>
        <taxon>Pentapetalae</taxon>
        <taxon>rosids</taxon>
        <taxon>malvids</taxon>
        <taxon>Myrtales</taxon>
        <taxon>Lythraceae</taxon>
        <taxon>Punica</taxon>
    </lineage>
</organism>
<dbReference type="GO" id="GO:0005634">
    <property type="term" value="C:nucleus"/>
    <property type="evidence" value="ECO:0007669"/>
    <property type="project" value="UniProtKB-SubCell"/>
</dbReference>
<comment type="subcellular location">
    <subcellularLocation>
        <location evidence="1">Nucleus</location>
    </subcellularLocation>
</comment>